<evidence type="ECO:0000313" key="3">
    <source>
        <dbReference type="Proteomes" id="UP000796104"/>
    </source>
</evidence>
<dbReference type="AlphaFoldDB" id="A0AAX2UQU6"/>
<dbReference type="Pfam" id="PF14280">
    <property type="entry name" value="DUF4365"/>
    <property type="match status" value="1"/>
</dbReference>
<reference evidence="2" key="1">
    <citation type="submission" date="2017-10" db="EMBL/GenBank/DDBJ databases">
        <authorList>
            <person name="Colston S.M."/>
            <person name="Graf J."/>
        </authorList>
    </citation>
    <scope>NUCLEOTIDE SEQUENCE</scope>
    <source>
        <strain evidence="2">BAQ071013-135</strain>
    </source>
</reference>
<feature type="domain" description="DUF4365" evidence="1">
    <location>
        <begin position="19"/>
        <end position="123"/>
    </location>
</feature>
<reference evidence="2" key="2">
    <citation type="journal article" date="2019" name="PLoS ONE">
        <title>Identification and characterization of putative Aeromonas spp. T3SS effectors.</title>
        <authorList>
            <person name="Rangel L.T."/>
            <person name="Marden J."/>
            <person name="Colston S."/>
            <person name="Setubal J.C."/>
            <person name="Graf J."/>
            <person name="Gogarten J.P."/>
        </authorList>
    </citation>
    <scope>NUCLEOTIDE SEQUENCE</scope>
    <source>
        <strain evidence="2">BAQ071013-135</strain>
    </source>
</reference>
<accession>A0AAX2UQU6</accession>
<dbReference type="Proteomes" id="UP000796104">
    <property type="component" value="Unassembled WGS sequence"/>
</dbReference>
<gene>
    <name evidence="2" type="ORF">CF123_16500</name>
</gene>
<name>A0AAX2UQU6_AERVE</name>
<protein>
    <recommendedName>
        <fullName evidence="1">DUF4365 domain-containing protein</fullName>
    </recommendedName>
</protein>
<dbReference type="EMBL" id="PDXJ01000022">
    <property type="protein sequence ID" value="TND52449.1"/>
    <property type="molecule type" value="Genomic_DNA"/>
</dbReference>
<evidence type="ECO:0000259" key="1">
    <source>
        <dbReference type="Pfam" id="PF14280"/>
    </source>
</evidence>
<proteinExistence type="predicted"/>
<evidence type="ECO:0000313" key="2">
    <source>
        <dbReference type="EMBL" id="TND52449.1"/>
    </source>
</evidence>
<comment type="caution">
    <text evidence="2">The sequence shown here is derived from an EMBL/GenBank/DDBJ whole genome shotgun (WGS) entry which is preliminary data.</text>
</comment>
<sequence length="308" mass="35190">MLLGERLNVKAPKSELISRAGVHYAGYVFSTEGIIFRETSSTDVGIDGQLELVSDDGTATGMLIGVQVKSGDSFVDNTSGIFSFKASKAHFEYWQRLRIPAIGVVYSPTLRKTSWFDLTKHANIILGNDKPPIIRQELNKNNLLEIGHQLQELIKLAHEYYKRPVTEEELDKMDFFQENVIVTTQCSKEDSWKRLISIFFSSDSDSDVLGDVGYRLSLYFPTVSDLQKSQFKNRLQLLTLPELNRIFCAIKFAMVRNREDVASLILDLVSYHPQITDFFDKLDTNGFISAEDKWLLEQSKEYLTCRFD</sequence>
<organism evidence="2 3">
    <name type="scientific">Aeromonas veronii</name>
    <dbReference type="NCBI Taxonomy" id="654"/>
    <lineage>
        <taxon>Bacteria</taxon>
        <taxon>Pseudomonadati</taxon>
        <taxon>Pseudomonadota</taxon>
        <taxon>Gammaproteobacteria</taxon>
        <taxon>Aeromonadales</taxon>
        <taxon>Aeromonadaceae</taxon>
        <taxon>Aeromonas</taxon>
    </lineage>
</organism>
<dbReference type="InterPro" id="IPR025375">
    <property type="entry name" value="DUF4365"/>
</dbReference>